<dbReference type="Gene3D" id="3.40.50.150">
    <property type="entry name" value="Vaccinia Virus protein VP39"/>
    <property type="match status" value="1"/>
</dbReference>
<dbReference type="Pfam" id="PF13649">
    <property type="entry name" value="Methyltransf_25"/>
    <property type="match status" value="1"/>
</dbReference>
<dbReference type="InterPro" id="IPR029063">
    <property type="entry name" value="SAM-dependent_MTases_sf"/>
</dbReference>
<protein>
    <submittedName>
        <fullName evidence="2">Methyltransferase family protein</fullName>
    </submittedName>
</protein>
<evidence type="ECO:0000313" key="3">
    <source>
        <dbReference type="Proteomes" id="UP000256269"/>
    </source>
</evidence>
<dbReference type="EMBL" id="QUNO01000006">
    <property type="protein sequence ID" value="REH47166.1"/>
    <property type="molecule type" value="Genomic_DNA"/>
</dbReference>
<evidence type="ECO:0000313" key="2">
    <source>
        <dbReference type="EMBL" id="REH47166.1"/>
    </source>
</evidence>
<keyword evidence="2" id="KW-0489">Methyltransferase</keyword>
<dbReference type="PANTHER" id="PTHR42912">
    <property type="entry name" value="METHYLTRANSFERASE"/>
    <property type="match status" value="1"/>
</dbReference>
<comment type="caution">
    <text evidence="2">The sequence shown here is derived from an EMBL/GenBank/DDBJ whole genome shotgun (WGS) entry which is preliminary data.</text>
</comment>
<dbReference type="Proteomes" id="UP000256269">
    <property type="component" value="Unassembled WGS sequence"/>
</dbReference>
<sequence>MSYVIESDYLDSTRTSYDTAAASYADMLRDAIDAMPFDRAMLGVFAEHVGDGPVADLGCGPGRIAIHLHKLGVDVFGVDLSPGMIEVARRDYPQLRFEVGSLLDLDIPDGSLAGAMAYYSLVHTPAALLPKAFAEFHRVLRPGGHLLVAFKAGERQNHVSHAYGHDLSLEVYWHPTALMSRLAAEAGLTEVAMLTRAPSGTELGPQGYLLARK</sequence>
<dbReference type="AlphaFoldDB" id="A0A3E0HLS5"/>
<dbReference type="GO" id="GO:0032259">
    <property type="term" value="P:methylation"/>
    <property type="evidence" value="ECO:0007669"/>
    <property type="project" value="UniProtKB-KW"/>
</dbReference>
<feature type="domain" description="Methyltransferase" evidence="1">
    <location>
        <begin position="54"/>
        <end position="144"/>
    </location>
</feature>
<gene>
    <name evidence="2" type="ORF">BCF44_106331</name>
</gene>
<keyword evidence="2" id="KW-0808">Transferase</keyword>
<proteinExistence type="predicted"/>
<dbReference type="CDD" id="cd02440">
    <property type="entry name" value="AdoMet_MTases"/>
    <property type="match status" value="1"/>
</dbReference>
<dbReference type="SUPFAM" id="SSF53335">
    <property type="entry name" value="S-adenosyl-L-methionine-dependent methyltransferases"/>
    <property type="match status" value="1"/>
</dbReference>
<dbReference type="InterPro" id="IPR041698">
    <property type="entry name" value="Methyltransf_25"/>
</dbReference>
<evidence type="ECO:0000259" key="1">
    <source>
        <dbReference type="Pfam" id="PF13649"/>
    </source>
</evidence>
<organism evidence="2 3">
    <name type="scientific">Kutzneria buriramensis</name>
    <dbReference type="NCBI Taxonomy" id="1045776"/>
    <lineage>
        <taxon>Bacteria</taxon>
        <taxon>Bacillati</taxon>
        <taxon>Actinomycetota</taxon>
        <taxon>Actinomycetes</taxon>
        <taxon>Pseudonocardiales</taxon>
        <taxon>Pseudonocardiaceae</taxon>
        <taxon>Kutzneria</taxon>
    </lineage>
</organism>
<reference evidence="2 3" key="1">
    <citation type="submission" date="2018-08" db="EMBL/GenBank/DDBJ databases">
        <title>Genomic Encyclopedia of Archaeal and Bacterial Type Strains, Phase II (KMG-II): from individual species to whole genera.</title>
        <authorList>
            <person name="Goeker M."/>
        </authorList>
    </citation>
    <scope>NUCLEOTIDE SEQUENCE [LARGE SCALE GENOMIC DNA]</scope>
    <source>
        <strain evidence="2 3">DSM 45791</strain>
    </source>
</reference>
<keyword evidence="3" id="KW-1185">Reference proteome</keyword>
<dbReference type="InterPro" id="IPR050508">
    <property type="entry name" value="Methyltransf_Superfamily"/>
</dbReference>
<dbReference type="GO" id="GO:0008168">
    <property type="term" value="F:methyltransferase activity"/>
    <property type="evidence" value="ECO:0007669"/>
    <property type="project" value="UniProtKB-KW"/>
</dbReference>
<name>A0A3E0HLS5_9PSEU</name>
<accession>A0A3E0HLS5</accession>